<dbReference type="InterPro" id="IPR012337">
    <property type="entry name" value="RNaseH-like_sf"/>
</dbReference>
<dbReference type="PANTHER" id="PTHR46889">
    <property type="entry name" value="TRANSPOSASE INSF FOR INSERTION SEQUENCE IS3B-RELATED"/>
    <property type="match status" value="1"/>
</dbReference>
<dbReference type="PANTHER" id="PTHR46889:SF4">
    <property type="entry name" value="TRANSPOSASE INSO FOR INSERTION SEQUENCE ELEMENT IS911B-RELATED"/>
    <property type="match status" value="1"/>
</dbReference>
<dbReference type="Proteomes" id="UP001213566">
    <property type="component" value="Unassembled WGS sequence"/>
</dbReference>
<dbReference type="SUPFAM" id="SSF53098">
    <property type="entry name" value="Ribonuclease H-like"/>
    <property type="match status" value="1"/>
</dbReference>
<dbReference type="GO" id="GO:0003676">
    <property type="term" value="F:nucleic acid binding"/>
    <property type="evidence" value="ECO:0007669"/>
    <property type="project" value="InterPro"/>
</dbReference>
<dbReference type="RefSeq" id="WP_276470158.1">
    <property type="nucleotide sequence ID" value="NZ_JARKHV010000013.1"/>
</dbReference>
<comment type="caution">
    <text evidence="2">The sequence shown here is derived from an EMBL/GenBank/DDBJ whole genome shotgun (WGS) entry which is preliminary data.</text>
</comment>
<dbReference type="Pfam" id="PF13333">
    <property type="entry name" value="rve_2"/>
    <property type="match status" value="1"/>
</dbReference>
<dbReference type="InterPro" id="IPR050900">
    <property type="entry name" value="Transposase_IS3/IS150/IS904"/>
</dbReference>
<evidence type="ECO:0000313" key="3">
    <source>
        <dbReference type="Proteomes" id="UP001213566"/>
    </source>
</evidence>
<dbReference type="EMBL" id="JARKHV010000013">
    <property type="protein sequence ID" value="MDF4187027.1"/>
    <property type="molecule type" value="Genomic_DNA"/>
</dbReference>
<reference evidence="2" key="1">
    <citation type="submission" date="2023-02" db="EMBL/GenBank/DDBJ databases">
        <title>Draft Whole-Genome Sequences of competitive exclusion Lactobacillus salivarius strains for Poultry.</title>
        <authorList>
            <person name="Ma L.M."/>
            <person name="Lopez-Guerra N."/>
            <person name="Zhang G."/>
        </authorList>
    </citation>
    <scope>NUCLEOTIDE SEQUENCE</scope>
    <source>
        <strain evidence="2">Salm-9</strain>
    </source>
</reference>
<dbReference type="Gene3D" id="3.30.420.10">
    <property type="entry name" value="Ribonuclease H-like superfamily/Ribonuclease H"/>
    <property type="match status" value="1"/>
</dbReference>
<feature type="domain" description="Integrase catalytic" evidence="1">
    <location>
        <begin position="40"/>
        <end position="93"/>
    </location>
</feature>
<proteinExistence type="predicted"/>
<accession>A0AAW6Q4U5</accession>
<evidence type="ECO:0000259" key="1">
    <source>
        <dbReference type="Pfam" id="PF13333"/>
    </source>
</evidence>
<organism evidence="2 3">
    <name type="scientific">Ligilactobacillus salivarius</name>
    <dbReference type="NCBI Taxonomy" id="1624"/>
    <lineage>
        <taxon>Bacteria</taxon>
        <taxon>Bacillati</taxon>
        <taxon>Bacillota</taxon>
        <taxon>Bacilli</taxon>
        <taxon>Lactobacillales</taxon>
        <taxon>Lactobacillaceae</taxon>
        <taxon>Ligilactobacillus</taxon>
    </lineage>
</organism>
<name>A0AAW6Q4U5_9LACO</name>
<dbReference type="AlphaFoldDB" id="A0AAW6Q4U5"/>
<sequence length="95" mass="11214">MVLLQSFKSTSKEYVREVSKAGITRSMSRVGRCIDNAPMESFWSHFKDEYYYDHTFITYEELVSGIAGYINYYNNERYQWKLKSLTPAECRNQAA</sequence>
<dbReference type="InterPro" id="IPR036397">
    <property type="entry name" value="RNaseH_sf"/>
</dbReference>
<evidence type="ECO:0000313" key="2">
    <source>
        <dbReference type="EMBL" id="MDF4187027.1"/>
    </source>
</evidence>
<gene>
    <name evidence="2" type="ORF">PV940_08380</name>
</gene>
<protein>
    <submittedName>
        <fullName evidence="2">IS3 family transposase</fullName>
    </submittedName>
</protein>
<dbReference type="InterPro" id="IPR001584">
    <property type="entry name" value="Integrase_cat-core"/>
</dbReference>
<dbReference type="GO" id="GO:0015074">
    <property type="term" value="P:DNA integration"/>
    <property type="evidence" value="ECO:0007669"/>
    <property type="project" value="InterPro"/>
</dbReference>